<dbReference type="RefSeq" id="WP_261594227.1">
    <property type="nucleotide sequence ID" value="NZ_CAMAPD010000015.1"/>
</dbReference>
<sequence>MTRLADYIHKKIYQDVVLKECKYRQRLDENKYIKMQTLSTVKSLVKSPIVLTGLALSGLLVGQGSRFATLRRLVLLRRILNQVS</sequence>
<evidence type="ECO:0000313" key="2">
    <source>
        <dbReference type="Proteomes" id="UP001152485"/>
    </source>
</evidence>
<dbReference type="EMBL" id="CAMAPD010000015">
    <property type="protein sequence ID" value="CAH9063548.1"/>
    <property type="molecule type" value="Genomic_DNA"/>
</dbReference>
<protein>
    <submittedName>
        <fullName evidence="1">Uncharacterized protein</fullName>
    </submittedName>
</protein>
<reference evidence="1 2" key="1">
    <citation type="submission" date="2022-07" db="EMBL/GenBank/DDBJ databases">
        <authorList>
            <person name="Criscuolo A."/>
        </authorList>
    </citation>
    <scope>NUCLEOTIDE SEQUENCE [LARGE SCALE GENOMIC DNA]</scope>
    <source>
        <strain evidence="2">CIP 111951</strain>
    </source>
</reference>
<gene>
    <name evidence="1" type="ORF">PSECIP111951_02924</name>
</gene>
<accession>A0ABM9GKN1</accession>
<organism evidence="1 2">
    <name type="scientific">Pseudoalteromonas holothuriae</name>
    <dbReference type="NCBI Taxonomy" id="2963714"/>
    <lineage>
        <taxon>Bacteria</taxon>
        <taxon>Pseudomonadati</taxon>
        <taxon>Pseudomonadota</taxon>
        <taxon>Gammaproteobacteria</taxon>
        <taxon>Alteromonadales</taxon>
        <taxon>Pseudoalteromonadaceae</taxon>
        <taxon>Pseudoalteromonas</taxon>
    </lineage>
</organism>
<name>A0ABM9GKN1_9GAMM</name>
<evidence type="ECO:0000313" key="1">
    <source>
        <dbReference type="EMBL" id="CAH9063548.1"/>
    </source>
</evidence>
<proteinExistence type="predicted"/>
<dbReference type="Proteomes" id="UP001152485">
    <property type="component" value="Unassembled WGS sequence"/>
</dbReference>
<comment type="caution">
    <text evidence="1">The sequence shown here is derived from an EMBL/GenBank/DDBJ whole genome shotgun (WGS) entry which is preliminary data.</text>
</comment>